<sequence>MQCARTVSFLSVAVIAVAAGEASHSAEKSDRLRPTELIRSAHVLTVPLDATVTPPTFSISWWSRVTRAPDANPPPYVFQEAERMDAISRPGVE</sequence>
<accession>A0A7W9ZVT4</accession>
<gene>
    <name evidence="2" type="ORF">GGE66_004029</name>
</gene>
<comment type="caution">
    <text evidence="2">The sequence shown here is derived from an EMBL/GenBank/DDBJ whole genome shotgun (WGS) entry which is preliminary data.</text>
</comment>
<evidence type="ECO:0000256" key="1">
    <source>
        <dbReference type="SAM" id="SignalP"/>
    </source>
</evidence>
<protein>
    <submittedName>
        <fullName evidence="2">Uncharacterized protein</fullName>
    </submittedName>
</protein>
<dbReference type="RefSeq" id="WP_184695733.1">
    <property type="nucleotide sequence ID" value="NZ_JACIIJ010000009.1"/>
</dbReference>
<evidence type="ECO:0000313" key="2">
    <source>
        <dbReference type="EMBL" id="MBB6223043.1"/>
    </source>
</evidence>
<dbReference type="AlphaFoldDB" id="A0A7W9ZVT4"/>
<organism evidence="2 3">
    <name type="scientific">Rhizobium leguminosarum</name>
    <dbReference type="NCBI Taxonomy" id="384"/>
    <lineage>
        <taxon>Bacteria</taxon>
        <taxon>Pseudomonadati</taxon>
        <taxon>Pseudomonadota</taxon>
        <taxon>Alphaproteobacteria</taxon>
        <taxon>Hyphomicrobiales</taxon>
        <taxon>Rhizobiaceae</taxon>
        <taxon>Rhizobium/Agrobacterium group</taxon>
        <taxon>Rhizobium</taxon>
    </lineage>
</organism>
<feature type="chain" id="PRO_5031497999" evidence="1">
    <location>
        <begin position="19"/>
        <end position="93"/>
    </location>
</feature>
<feature type="signal peptide" evidence="1">
    <location>
        <begin position="1"/>
        <end position="18"/>
    </location>
</feature>
<proteinExistence type="predicted"/>
<evidence type="ECO:0000313" key="3">
    <source>
        <dbReference type="Proteomes" id="UP000517187"/>
    </source>
</evidence>
<name>A0A7W9ZVT4_RHILE</name>
<keyword evidence="1" id="KW-0732">Signal</keyword>
<dbReference type="EMBL" id="JACIIJ010000009">
    <property type="protein sequence ID" value="MBB6223043.1"/>
    <property type="molecule type" value="Genomic_DNA"/>
</dbReference>
<reference evidence="2 3" key="1">
    <citation type="submission" date="2020-08" db="EMBL/GenBank/DDBJ databases">
        <title>Genomic Encyclopedia of Type Strains, Phase IV (KMG-V): Genome sequencing to study the core and pangenomes of soil and plant-associated prokaryotes.</title>
        <authorList>
            <person name="Whitman W."/>
        </authorList>
    </citation>
    <scope>NUCLEOTIDE SEQUENCE [LARGE SCALE GENOMIC DNA]</scope>
    <source>
        <strain evidence="2 3">SEMIA 4011</strain>
    </source>
</reference>
<dbReference type="Proteomes" id="UP000517187">
    <property type="component" value="Unassembled WGS sequence"/>
</dbReference>